<feature type="region of interest" description="Disordered" evidence="1">
    <location>
        <begin position="263"/>
        <end position="321"/>
    </location>
</feature>
<evidence type="ECO:0000256" key="1">
    <source>
        <dbReference type="SAM" id="MobiDB-lite"/>
    </source>
</evidence>
<sequence>MSFFIWTEQRLAATGFRDTYVVSVGTRSKAVCRRQDKEEAERIMKKLEASQLSTVPELKNFLKQVLQDEAKPVLSEDLLQAAGENKTAAAVPKRVQEEDQPAESTAQKEPEPAESTAPKDMKKDEPPASTPEKAAKKDPMTPEKTNRTTSFVYKIWGSPKTKNPCKEPVASEKAKITVAGTKKYKECKICSLEKCPAGVKQKRHGSSCSFCWNRLQYYCRRYGLKHTSIDLLTDLQRGYLVSDSKRLREQVLAEVAAKAARKAARRSRENAAASETSSQSSAPKKRKRDRAKTSEPKQTAKPDSQATSEQVQQKKKKTKWRHEIDNLVRRPCRRRVQQHGARRPCLQRCLHVSQAANGVLSGVVGHPASLQAKCPIASSFSVVLSMEIESGGLEAPLALLLHLPRELITAKVRPTVGPYTEFRVLLCEWKAAKQVSQRGNCMTGIMVEDLADPPKSAEIRKLDAGPTSLSIEYTYCIQFQQGRRGVELYNLVFSDRVRGERILPLDFVTVKTDAKWRLSYRQTQPEKDPLNVAILARRRAKQLSCASPESAHRRGSYMKALLRREREAAKRKAKVLRTRAALAVNLAERSDSSSSSSSNSSAE</sequence>
<feature type="compositionally biased region" description="Basic and acidic residues" evidence="1">
    <location>
        <begin position="106"/>
        <end position="126"/>
    </location>
</feature>
<evidence type="ECO:0000313" key="3">
    <source>
        <dbReference type="Proteomes" id="UP000604046"/>
    </source>
</evidence>
<proteinExistence type="predicted"/>
<feature type="region of interest" description="Disordered" evidence="1">
    <location>
        <begin position="84"/>
        <end position="149"/>
    </location>
</feature>
<comment type="caution">
    <text evidence="2">The sequence shown here is derived from an EMBL/GenBank/DDBJ whole genome shotgun (WGS) entry which is preliminary data.</text>
</comment>
<accession>A0A812P4P6</accession>
<keyword evidence="3" id="KW-1185">Reference proteome</keyword>
<dbReference type="Proteomes" id="UP000604046">
    <property type="component" value="Unassembled WGS sequence"/>
</dbReference>
<evidence type="ECO:0000313" key="2">
    <source>
        <dbReference type="EMBL" id="CAE7339950.1"/>
    </source>
</evidence>
<dbReference type="OrthoDB" id="10556314at2759"/>
<organism evidence="2 3">
    <name type="scientific">Symbiodinium natans</name>
    <dbReference type="NCBI Taxonomy" id="878477"/>
    <lineage>
        <taxon>Eukaryota</taxon>
        <taxon>Sar</taxon>
        <taxon>Alveolata</taxon>
        <taxon>Dinophyceae</taxon>
        <taxon>Suessiales</taxon>
        <taxon>Symbiodiniaceae</taxon>
        <taxon>Symbiodinium</taxon>
    </lineage>
</organism>
<feature type="compositionally biased region" description="Basic and acidic residues" evidence="1">
    <location>
        <begin position="133"/>
        <end position="146"/>
    </location>
</feature>
<feature type="compositionally biased region" description="Low complexity" evidence="1">
    <location>
        <begin position="270"/>
        <end position="282"/>
    </location>
</feature>
<dbReference type="AlphaFoldDB" id="A0A812P4P6"/>
<protein>
    <submittedName>
        <fullName evidence="2">Uncharacterized protein</fullName>
    </submittedName>
</protein>
<name>A0A812P4P6_9DINO</name>
<feature type="compositionally biased region" description="Basic and acidic residues" evidence="1">
    <location>
        <begin position="291"/>
        <end position="300"/>
    </location>
</feature>
<dbReference type="EMBL" id="CAJNDS010002124">
    <property type="protein sequence ID" value="CAE7339950.1"/>
    <property type="molecule type" value="Genomic_DNA"/>
</dbReference>
<gene>
    <name evidence="2" type="ORF">SNAT2548_LOCUS17787</name>
</gene>
<reference evidence="2" key="1">
    <citation type="submission" date="2021-02" db="EMBL/GenBank/DDBJ databases">
        <authorList>
            <person name="Dougan E. K."/>
            <person name="Rhodes N."/>
            <person name="Thang M."/>
            <person name="Chan C."/>
        </authorList>
    </citation>
    <scope>NUCLEOTIDE SEQUENCE</scope>
</reference>
<feature type="compositionally biased region" description="Polar residues" evidence="1">
    <location>
        <begin position="301"/>
        <end position="311"/>
    </location>
</feature>